<feature type="transmembrane region" description="Helical" evidence="1">
    <location>
        <begin position="318"/>
        <end position="337"/>
    </location>
</feature>
<sequence length="540" mass="61341">MNCSEEDIRKPNRILWLWGTASVIFCVPVILLSGLSRSWNTSLEHPRRFRFGTVENPSRFWPEPNQYPGNEDASIPGRDHPSSSSNWYYWKLRPSDTDDVCDADGTEPWNLSCSVRRAGRTSRAAVWTLYVLHQTSMWALIYAAQRSAPSDRGAAYSNNLRWYNVAALGITALAHAAHLAQTHATYDGLAQDVAESSSQASVIVLLVFVLTMETGRRGLILGWPSRRRGKAEAAVQPEMEEGEAATIDSPQNCCCYPVADGPIELLRKYHGYFIVWATVYTFWYHPMESTASHSMGFLHTALLMVQASLMFNRAHLNLYWRVILESWVTVHAGVVALEQTVTKRRASDDDEDFHPVWPMFLFGFLWMFVFTQVQGLPYFNESDHLSPPKRLCRRLVPVALYAALLISFYATALKPFSNIVEIFRIPPVLYLLVLFVGFVAWLFLYIRSNFRKHCQKNSLPQENNRSQGTTARTVLPILITFICYAIMIAVSVIFETLHLQMNLMAMCYILVVIMSILALFSMVIYDGSLGRMTLDTEDGK</sequence>
<dbReference type="AlphaFoldDB" id="A0A7S1BKG6"/>
<feature type="transmembrane region" description="Helical" evidence="1">
    <location>
        <begin position="357"/>
        <end position="379"/>
    </location>
</feature>
<dbReference type="EMBL" id="HBFR01021368">
    <property type="protein sequence ID" value="CAD8888197.1"/>
    <property type="molecule type" value="Transcribed_RNA"/>
</dbReference>
<feature type="transmembrane region" description="Helical" evidence="1">
    <location>
        <begin position="391"/>
        <end position="410"/>
    </location>
</feature>
<gene>
    <name evidence="2" type="ORF">CHYS00102_LOCUS15395</name>
</gene>
<reference evidence="2" key="1">
    <citation type="submission" date="2021-01" db="EMBL/GenBank/DDBJ databases">
        <authorList>
            <person name="Corre E."/>
            <person name="Pelletier E."/>
            <person name="Niang G."/>
            <person name="Scheremetjew M."/>
            <person name="Finn R."/>
            <person name="Kale V."/>
            <person name="Holt S."/>
            <person name="Cochrane G."/>
            <person name="Meng A."/>
            <person name="Brown T."/>
            <person name="Cohen L."/>
        </authorList>
    </citation>
    <scope>NUCLEOTIDE SEQUENCE</scope>
    <source>
        <strain evidence="2">308</strain>
    </source>
</reference>
<keyword evidence="1" id="KW-0812">Transmembrane</keyword>
<organism evidence="2">
    <name type="scientific">Corethron hystrix</name>
    <dbReference type="NCBI Taxonomy" id="216773"/>
    <lineage>
        <taxon>Eukaryota</taxon>
        <taxon>Sar</taxon>
        <taxon>Stramenopiles</taxon>
        <taxon>Ochrophyta</taxon>
        <taxon>Bacillariophyta</taxon>
        <taxon>Coscinodiscophyceae</taxon>
        <taxon>Corethrophycidae</taxon>
        <taxon>Corethrales</taxon>
        <taxon>Corethraceae</taxon>
        <taxon>Corethron</taxon>
    </lineage>
</organism>
<keyword evidence="1" id="KW-1133">Transmembrane helix</keyword>
<evidence type="ECO:0000313" key="2">
    <source>
        <dbReference type="EMBL" id="CAD8888197.1"/>
    </source>
</evidence>
<feature type="transmembrane region" description="Helical" evidence="1">
    <location>
        <begin position="422"/>
        <end position="446"/>
    </location>
</feature>
<feature type="transmembrane region" description="Helical" evidence="1">
    <location>
        <begin position="162"/>
        <end position="180"/>
    </location>
</feature>
<evidence type="ECO:0000256" key="1">
    <source>
        <dbReference type="SAM" id="Phobius"/>
    </source>
</evidence>
<name>A0A7S1BKG6_9STRA</name>
<feature type="transmembrane region" description="Helical" evidence="1">
    <location>
        <begin position="474"/>
        <end position="497"/>
    </location>
</feature>
<feature type="transmembrane region" description="Helical" evidence="1">
    <location>
        <begin position="200"/>
        <end position="219"/>
    </location>
</feature>
<keyword evidence="1" id="KW-0472">Membrane</keyword>
<proteinExistence type="predicted"/>
<accession>A0A7S1BKG6</accession>
<feature type="transmembrane region" description="Helical" evidence="1">
    <location>
        <begin position="15"/>
        <end position="35"/>
    </location>
</feature>
<protein>
    <submittedName>
        <fullName evidence="2">Uncharacterized protein</fullName>
    </submittedName>
</protein>
<feature type="transmembrane region" description="Helical" evidence="1">
    <location>
        <begin position="503"/>
        <end position="525"/>
    </location>
</feature>